<feature type="region of interest" description="Disordered" evidence="1">
    <location>
        <begin position="460"/>
        <end position="499"/>
    </location>
</feature>
<accession>A0A3L6EHK4</accession>
<evidence type="ECO:0000259" key="2">
    <source>
        <dbReference type="Pfam" id="PF07762"/>
    </source>
</evidence>
<feature type="region of interest" description="Disordered" evidence="1">
    <location>
        <begin position="526"/>
        <end position="559"/>
    </location>
</feature>
<dbReference type="ExpressionAtlas" id="A0A3L6EHK4">
    <property type="expression patterns" value="baseline and differential"/>
</dbReference>
<proteinExistence type="predicted"/>
<dbReference type="EMBL" id="NCVQ01000006">
    <property type="protein sequence ID" value="PWZ20305.1"/>
    <property type="molecule type" value="Genomic_DNA"/>
</dbReference>
<feature type="domain" description="DUF1618" evidence="2">
    <location>
        <begin position="286"/>
        <end position="420"/>
    </location>
</feature>
<evidence type="ECO:0000313" key="4">
    <source>
        <dbReference type="Proteomes" id="UP000251960"/>
    </source>
</evidence>
<dbReference type="Pfam" id="PF07762">
    <property type="entry name" value="DUF1618"/>
    <property type="match status" value="1"/>
</dbReference>
<dbReference type="Proteomes" id="UP000251960">
    <property type="component" value="Chromosome 5"/>
</dbReference>
<reference evidence="3 4" key="1">
    <citation type="journal article" date="2018" name="Nat. Genet.">
        <title>Extensive intraspecific gene order and gene structural variations between Mo17 and other maize genomes.</title>
        <authorList>
            <person name="Sun S."/>
            <person name="Zhou Y."/>
            <person name="Chen J."/>
            <person name="Shi J."/>
            <person name="Zhao H."/>
            <person name="Zhao H."/>
            <person name="Song W."/>
            <person name="Zhang M."/>
            <person name="Cui Y."/>
            <person name="Dong X."/>
            <person name="Liu H."/>
            <person name="Ma X."/>
            <person name="Jiao Y."/>
            <person name="Wang B."/>
            <person name="Wei X."/>
            <person name="Stein J.C."/>
            <person name="Glaubitz J.C."/>
            <person name="Lu F."/>
            <person name="Yu G."/>
            <person name="Liang C."/>
            <person name="Fengler K."/>
            <person name="Li B."/>
            <person name="Rafalski A."/>
            <person name="Schnable P.S."/>
            <person name="Ware D.H."/>
            <person name="Buckler E.S."/>
            <person name="Lai J."/>
        </authorList>
    </citation>
    <scope>NUCLEOTIDE SEQUENCE [LARGE SCALE GENOMIC DNA]</scope>
    <source>
        <strain evidence="4">cv. Missouri 17</strain>
        <tissue evidence="3">Seedling</tissue>
    </source>
</reference>
<gene>
    <name evidence="3" type="ORF">Zm00014a_031358</name>
</gene>
<dbReference type="AlphaFoldDB" id="A0A3L6EHK4"/>
<feature type="compositionally biased region" description="Basic and acidic residues" evidence="1">
    <location>
        <begin position="482"/>
        <end position="499"/>
    </location>
</feature>
<dbReference type="PANTHER" id="PTHR33086">
    <property type="entry name" value="OS05G0468200 PROTEIN-RELATED"/>
    <property type="match status" value="1"/>
</dbReference>
<dbReference type="PANTHER" id="PTHR33086:SF58">
    <property type="entry name" value="DUF1618 DOMAIN-CONTAINING PROTEIN"/>
    <property type="match status" value="1"/>
</dbReference>
<sequence length="559" mass="63423">MRQQPRSRILIKRFKLTQPTRVPRTSPHQCSASPPAMSWSGPELAKWSRDGQEAEQEPESVPRRKSWSAPELAQWSRAGKEKEQEEPESSEPQRKWVALVSVVVLPSNEDERAHEIIPGTDMLMLDLNDPPLPSYLVLHPRVAPNPRRTNEPLSAYILAADRSGCILLQVVEGNRPDFFLCNTHTRTVTILPPVSSYTQANDVGLIYLHLSMGLIADPQHSGHYMVAQLHPTTSYSQPNKLLYYSTAKCRWFARNLSRARQQVRMRNPNSEIGVLAHDGRLWWFSPAYGVFCCDPFTPVPESPALRFIPLPAGSEMAGHVAFDRVIKPLVRKRRCVRPSEGKLRFVEIRGLSYKVPVDESNPTVWMWTLVDPEVPNPWTFEYEVAFAEIWEDETYAAAGLQPGEVPDVALVDPNDHYVVYFFQGSKLFGLDLREKKVVGCEEWLIDRDRLEYQSSRPIVDAWELSPPPPSPPILSGDDDYSTDDKDQSELPCTEEKKRQVAESVESWLNQARLAWTRDADVDASNWRTWKMAPPQSDESSVDAGGQTEDEPEIQLPPSP</sequence>
<organism evidence="3 4">
    <name type="scientific">Zea mays</name>
    <name type="common">Maize</name>
    <dbReference type="NCBI Taxonomy" id="4577"/>
    <lineage>
        <taxon>Eukaryota</taxon>
        <taxon>Viridiplantae</taxon>
        <taxon>Streptophyta</taxon>
        <taxon>Embryophyta</taxon>
        <taxon>Tracheophyta</taxon>
        <taxon>Spermatophyta</taxon>
        <taxon>Magnoliopsida</taxon>
        <taxon>Liliopsida</taxon>
        <taxon>Poales</taxon>
        <taxon>Poaceae</taxon>
        <taxon>PACMAD clade</taxon>
        <taxon>Panicoideae</taxon>
        <taxon>Andropogonodae</taxon>
        <taxon>Andropogoneae</taxon>
        <taxon>Tripsacinae</taxon>
        <taxon>Zea</taxon>
    </lineage>
</organism>
<name>A0A3L6EHK4_MAIZE</name>
<comment type="caution">
    <text evidence="3">The sequence shown here is derived from an EMBL/GenBank/DDBJ whole genome shotgun (WGS) entry which is preliminary data.</text>
</comment>
<protein>
    <recommendedName>
        <fullName evidence="2">DUF1618 domain-containing protein</fullName>
    </recommendedName>
</protein>
<dbReference type="InterPro" id="IPR011676">
    <property type="entry name" value="DUF1618"/>
</dbReference>
<feature type="region of interest" description="Disordered" evidence="1">
    <location>
        <begin position="1"/>
        <end position="92"/>
    </location>
</feature>
<evidence type="ECO:0000256" key="1">
    <source>
        <dbReference type="SAM" id="MobiDB-lite"/>
    </source>
</evidence>
<evidence type="ECO:0000313" key="3">
    <source>
        <dbReference type="EMBL" id="PWZ20305.1"/>
    </source>
</evidence>